<keyword evidence="2" id="KW-0479">Metal-binding</keyword>
<protein>
    <submittedName>
        <fullName evidence="6">Uncharacterized protein LOC111114010</fullName>
    </submittedName>
</protein>
<proteinExistence type="predicted"/>
<dbReference type="KEGG" id="cvn:111114010"/>
<name>A0A8B8BXA4_CRAVI</name>
<dbReference type="PANTHER" id="PTHR23080">
    <property type="entry name" value="THAP DOMAIN PROTEIN"/>
    <property type="match status" value="1"/>
</dbReference>
<dbReference type="OrthoDB" id="6272738at2759"/>
<feature type="domain" description="DDE Tnp4" evidence="3">
    <location>
        <begin position="199"/>
        <end position="340"/>
    </location>
</feature>
<dbReference type="RefSeq" id="XP_022308008.1">
    <property type="nucleotide sequence ID" value="XM_022452300.1"/>
</dbReference>
<evidence type="ECO:0000313" key="5">
    <source>
        <dbReference type="Proteomes" id="UP000694844"/>
    </source>
</evidence>
<dbReference type="Proteomes" id="UP000694844">
    <property type="component" value="Chromosome 9"/>
</dbReference>
<dbReference type="PANTHER" id="PTHR23080:SF139">
    <property type="entry name" value="DDE TNP4 DOMAIN-CONTAINING PROTEIN"/>
    <property type="match status" value="1"/>
</dbReference>
<reference evidence="6" key="1">
    <citation type="submission" date="2025-08" db="UniProtKB">
        <authorList>
            <consortium name="RefSeq"/>
        </authorList>
    </citation>
    <scope>IDENTIFICATION</scope>
    <source>
        <tissue evidence="6">Whole sample</tissue>
    </source>
</reference>
<dbReference type="GeneID" id="111114010"/>
<comment type="cofactor">
    <cofactor evidence="1">
        <name>a divalent metal cation</name>
        <dbReference type="ChEBI" id="CHEBI:60240"/>
    </cofactor>
</comment>
<gene>
    <name evidence="6" type="primary">LOC111114010</name>
</gene>
<sequence length="344" mass="39024">MKIERDSATEPTDEALMGDADISYVENWCTVGEELSNNDVPIESLSSVTNAEHSEEVCMLESSTQTPPRPMMSIDDFINDNEGMLFYTGLASHTDFHFVLHSVGPAAYHLRYLYNQVQNVSVEDQFFLTLMKLRQNRTNNELGRMFGISKTTVDNIWITWVNFLARQFRDINFWPDRETVNFFSPCDFYHKFPSTRVIIDGTEIPVKKTKPPVAQQSTFSTYKNRNTVKVLVGATPGGLISYISPAYGGSTSDRQVVERSPLVNICEPGDSIMSDKGFNVQDLFAPKDVKVNIPTFFKKKNRMSNHTVLRDRKISGKRVHIERLIGLAKTFKILKGPLNSTETK</sequence>
<evidence type="ECO:0000256" key="2">
    <source>
        <dbReference type="ARBA" id="ARBA00022723"/>
    </source>
</evidence>
<evidence type="ECO:0000313" key="6">
    <source>
        <dbReference type="RefSeq" id="XP_022308008.1"/>
    </source>
</evidence>
<dbReference type="GO" id="GO:0046872">
    <property type="term" value="F:metal ion binding"/>
    <property type="evidence" value="ECO:0007669"/>
    <property type="project" value="UniProtKB-KW"/>
</dbReference>
<keyword evidence="5" id="KW-1185">Reference proteome</keyword>
<dbReference type="InterPro" id="IPR027805">
    <property type="entry name" value="Transposase_HTH_dom"/>
</dbReference>
<organism evidence="5 6">
    <name type="scientific">Crassostrea virginica</name>
    <name type="common">Eastern oyster</name>
    <dbReference type="NCBI Taxonomy" id="6565"/>
    <lineage>
        <taxon>Eukaryota</taxon>
        <taxon>Metazoa</taxon>
        <taxon>Spiralia</taxon>
        <taxon>Lophotrochozoa</taxon>
        <taxon>Mollusca</taxon>
        <taxon>Bivalvia</taxon>
        <taxon>Autobranchia</taxon>
        <taxon>Pteriomorphia</taxon>
        <taxon>Ostreida</taxon>
        <taxon>Ostreoidea</taxon>
        <taxon>Ostreidae</taxon>
        <taxon>Crassostrea</taxon>
    </lineage>
</organism>
<accession>A0A8B8BXA4</accession>
<feature type="domain" description="Transposase Helix-turn-helix" evidence="4">
    <location>
        <begin position="119"/>
        <end position="168"/>
    </location>
</feature>
<dbReference type="Pfam" id="PF13359">
    <property type="entry name" value="DDE_Tnp_4"/>
    <property type="match status" value="1"/>
</dbReference>
<evidence type="ECO:0000259" key="4">
    <source>
        <dbReference type="Pfam" id="PF13613"/>
    </source>
</evidence>
<dbReference type="AlphaFoldDB" id="A0A8B8BXA4"/>
<dbReference type="Pfam" id="PF13613">
    <property type="entry name" value="HTH_Tnp_4"/>
    <property type="match status" value="1"/>
</dbReference>
<dbReference type="InterPro" id="IPR027806">
    <property type="entry name" value="HARBI1_dom"/>
</dbReference>
<evidence type="ECO:0000256" key="1">
    <source>
        <dbReference type="ARBA" id="ARBA00001968"/>
    </source>
</evidence>
<evidence type="ECO:0000259" key="3">
    <source>
        <dbReference type="Pfam" id="PF13359"/>
    </source>
</evidence>